<dbReference type="CDD" id="cd21631">
    <property type="entry name" value="RHH_CopG_NikR-like"/>
    <property type="match status" value="1"/>
</dbReference>
<protein>
    <submittedName>
        <fullName evidence="2">Ribbon-helix-helix CopG family protein</fullName>
    </submittedName>
</protein>
<accession>A0ABY2BBQ3</accession>
<dbReference type="Pfam" id="PF01402">
    <property type="entry name" value="RHH_1"/>
    <property type="match status" value="1"/>
</dbReference>
<dbReference type="Proteomes" id="UP000295818">
    <property type="component" value="Unassembled WGS sequence"/>
</dbReference>
<feature type="domain" description="Ribbon-helix-helix protein CopG" evidence="1">
    <location>
        <begin position="2"/>
        <end position="35"/>
    </location>
</feature>
<reference evidence="2 3" key="1">
    <citation type="journal article" date="2015" name="Stand. Genomic Sci.">
        <title>Genomic Encyclopedia of Bacterial and Archaeal Type Strains, Phase III: the genomes of soil and plant-associated and newly described type strains.</title>
        <authorList>
            <person name="Whitman W.B."/>
            <person name="Woyke T."/>
            <person name="Klenk H.P."/>
            <person name="Zhou Y."/>
            <person name="Lilburn T.G."/>
            <person name="Beck B.J."/>
            <person name="De Vos P."/>
            <person name="Vandamme P."/>
            <person name="Eisen J.A."/>
            <person name="Garrity G."/>
            <person name="Hugenholtz P."/>
            <person name="Kyrpides N.C."/>
        </authorList>
    </citation>
    <scope>NUCLEOTIDE SEQUENCE [LARGE SCALE GENOMIC DNA]</scope>
    <source>
        <strain evidence="2 3">VKM Ac-2538</strain>
    </source>
</reference>
<proteinExistence type="predicted"/>
<comment type="caution">
    <text evidence="2">The sequence shown here is derived from an EMBL/GenBank/DDBJ whole genome shotgun (WGS) entry which is preliminary data.</text>
</comment>
<name>A0ABY2BBQ3_9ACTN</name>
<dbReference type="InterPro" id="IPR002145">
    <property type="entry name" value="CopG"/>
</dbReference>
<keyword evidence="3" id="KW-1185">Reference proteome</keyword>
<evidence type="ECO:0000259" key="1">
    <source>
        <dbReference type="Pfam" id="PF01402"/>
    </source>
</evidence>
<evidence type="ECO:0000313" key="2">
    <source>
        <dbReference type="EMBL" id="TCO12668.1"/>
    </source>
</evidence>
<dbReference type="EMBL" id="SLWM01000025">
    <property type="protein sequence ID" value="TCO12668.1"/>
    <property type="molecule type" value="Genomic_DNA"/>
</dbReference>
<gene>
    <name evidence="2" type="ORF">EV644_12580</name>
</gene>
<organism evidence="2 3">
    <name type="scientific">Kribbella orskensis</name>
    <dbReference type="NCBI Taxonomy" id="2512216"/>
    <lineage>
        <taxon>Bacteria</taxon>
        <taxon>Bacillati</taxon>
        <taxon>Actinomycetota</taxon>
        <taxon>Actinomycetes</taxon>
        <taxon>Propionibacteriales</taxon>
        <taxon>Kribbellaceae</taxon>
        <taxon>Kribbella</taxon>
    </lineage>
</organism>
<evidence type="ECO:0000313" key="3">
    <source>
        <dbReference type="Proteomes" id="UP000295818"/>
    </source>
</evidence>
<sequence length="71" mass="7917">MKLPDELDAQLRHEAARRGMTISELTREAVESHLAGRHGRRRRLLAAGAGRSGQSDVSERIEEILAAEVER</sequence>